<reference evidence="2 3" key="1">
    <citation type="submission" date="2016-12" db="EMBL/GenBank/DDBJ databases">
        <title>The whole genome sequencing and assembly of Bacillus cohnii DSM 6307T strain.</title>
        <authorList>
            <person name="Lee Y.-J."/>
            <person name="Yi H."/>
            <person name="Bahn Y.-S."/>
            <person name="Kim J.F."/>
            <person name="Lee D.-W."/>
        </authorList>
    </citation>
    <scope>NUCLEOTIDE SEQUENCE [LARGE SCALE GENOMIC DNA]</scope>
    <source>
        <strain evidence="2 3">DSM 6307</strain>
    </source>
</reference>
<evidence type="ECO:0000313" key="3">
    <source>
        <dbReference type="Proteomes" id="UP000215224"/>
    </source>
</evidence>
<protein>
    <recommendedName>
        <fullName evidence="4">RNA polymerase sigma-70 region 2 domain-containing protein</fullName>
    </recommendedName>
</protein>
<keyword evidence="1" id="KW-1133">Transmembrane helix</keyword>
<keyword evidence="1" id="KW-0472">Membrane</keyword>
<dbReference type="SUPFAM" id="SSF88946">
    <property type="entry name" value="Sigma2 domain of RNA polymerase sigma factors"/>
    <property type="match status" value="1"/>
</dbReference>
<dbReference type="Gene3D" id="1.10.1740.10">
    <property type="match status" value="1"/>
</dbReference>
<dbReference type="AlphaFoldDB" id="A0A223KQR3"/>
<dbReference type="KEGG" id="bcoh:BC6307_10435"/>
<dbReference type="STRING" id="1314751.GCA_001591425_01506"/>
<organism evidence="2 3">
    <name type="scientific">Sutcliffiella cohnii</name>
    <dbReference type="NCBI Taxonomy" id="33932"/>
    <lineage>
        <taxon>Bacteria</taxon>
        <taxon>Bacillati</taxon>
        <taxon>Bacillota</taxon>
        <taxon>Bacilli</taxon>
        <taxon>Bacillales</taxon>
        <taxon>Bacillaceae</taxon>
        <taxon>Sutcliffiella</taxon>
    </lineage>
</organism>
<evidence type="ECO:0000313" key="2">
    <source>
        <dbReference type="EMBL" id="AST91668.1"/>
    </source>
</evidence>
<gene>
    <name evidence="2" type="ORF">BC6307_10435</name>
</gene>
<dbReference type="EMBL" id="CP018866">
    <property type="protein sequence ID" value="AST91668.1"/>
    <property type="molecule type" value="Genomic_DNA"/>
</dbReference>
<keyword evidence="1" id="KW-0812">Transmembrane</keyword>
<sequence>MNIQSILEGNKDSFEEILEDYGSRLYQSALLLGYDKEESENVVANTFIYIYESLKNYNQSEPFSCWISERIVTYLFEKKRPRTSTSVLHDQKHLSFVTTFQQLTTPYKKTILHYIFQEEKKEVPLEVEKALWQLINENLSSKEECMRPNLLFLYVLGNISSYERVTIDDHLEFCPFCRETREEIKKRLKIIHNYFNQAACPEMIKNKVLQQLKPYSMNKKSKRKKAIYQSIAAGSIIGIFTMFIIFQPTLEKWTTLASNYMKHGEFYNVWKEGTYTASDKEITMEITGIDITSTLSKIDFKIETERELDATYLNNDTHMLNVYQLGLLQIQLDNEFVPIEQTSIISTSDDLKEGSIYFYLSDVSETLPEEFTIKLLPYRIGGIFGSWEIDLPIQYSKGLKEAEVFTSYETKTILDKYQIIINEFKYSEVGSELTFTVDYTEAEEERRMAKREELNYADDQGFHYQYRIVNDQGESLYPFSYMYNRMSLSSYYEPWQYYGQQTHMYHHYYYNEDAYMPTTKGKKDEDLFFLLESIEFYDVANIEMEVPLKDGIQIPLSIKDEYIDFDYVKVEKLEANDERPERLQVSIIGQQKMKEHIAETYIFDYMWYVDYEWGENENTYLDFYWEDVDANSMSRRTTNSNIIFQVDIPINQTLPETIILKSDHSKNYYYFNDKFKIPLNK</sequence>
<dbReference type="Proteomes" id="UP000215224">
    <property type="component" value="Chromosome"/>
</dbReference>
<feature type="transmembrane region" description="Helical" evidence="1">
    <location>
        <begin position="226"/>
        <end position="246"/>
    </location>
</feature>
<dbReference type="RefSeq" id="WP_066414193.1">
    <property type="nucleotide sequence ID" value="NZ_CP018866.1"/>
</dbReference>
<dbReference type="InterPro" id="IPR013325">
    <property type="entry name" value="RNA_pol_sigma_r2"/>
</dbReference>
<evidence type="ECO:0008006" key="4">
    <source>
        <dbReference type="Google" id="ProtNLM"/>
    </source>
</evidence>
<name>A0A223KQR3_9BACI</name>
<keyword evidence="3" id="KW-1185">Reference proteome</keyword>
<evidence type="ECO:0000256" key="1">
    <source>
        <dbReference type="SAM" id="Phobius"/>
    </source>
</evidence>
<dbReference type="GO" id="GO:0003700">
    <property type="term" value="F:DNA-binding transcription factor activity"/>
    <property type="evidence" value="ECO:0007669"/>
    <property type="project" value="InterPro"/>
</dbReference>
<accession>A0A223KQR3</accession>
<proteinExistence type="predicted"/>
<dbReference type="GO" id="GO:0006352">
    <property type="term" value="P:DNA-templated transcription initiation"/>
    <property type="evidence" value="ECO:0007669"/>
    <property type="project" value="InterPro"/>
</dbReference>